<keyword evidence="3" id="KW-1185">Reference proteome</keyword>
<evidence type="ECO:0000313" key="2">
    <source>
        <dbReference type="EMBL" id="MFD1947798.1"/>
    </source>
</evidence>
<protein>
    <submittedName>
        <fullName evidence="2">Uncharacterized protein</fullName>
    </submittedName>
</protein>
<evidence type="ECO:0000256" key="1">
    <source>
        <dbReference type="SAM" id="MobiDB-lite"/>
    </source>
</evidence>
<reference evidence="3" key="1">
    <citation type="journal article" date="2019" name="Int. J. Syst. Evol. Microbiol.">
        <title>The Global Catalogue of Microorganisms (GCM) 10K type strain sequencing project: providing services to taxonomists for standard genome sequencing and annotation.</title>
        <authorList>
            <consortium name="The Broad Institute Genomics Platform"/>
            <consortium name="The Broad Institute Genome Sequencing Center for Infectious Disease"/>
            <person name="Wu L."/>
            <person name="Ma J."/>
        </authorList>
    </citation>
    <scope>NUCLEOTIDE SEQUENCE [LARGE SCALE GENOMIC DNA]</scope>
    <source>
        <strain evidence="3">CGMCC 1.12477</strain>
    </source>
</reference>
<dbReference type="RefSeq" id="WP_343919223.1">
    <property type="nucleotide sequence ID" value="NZ_BAAAJT010000002.1"/>
</dbReference>
<sequence length="144" mass="15127">MPASSNAAKAAKLAAKYGPHAVAAAKVVGPAAKEAVETQRKRVANRNAAFDKARGLAAGSVLRQREGDEVVFVVFAGDEPVAAYPEVVTPLADLVKRANLSQRVTPEQHDELRVSKRAGRAARKIASRAKSSTKDDPKELGSGS</sequence>
<name>A0ABW4TQS6_9ACTN</name>
<feature type="compositionally biased region" description="Basic residues" evidence="1">
    <location>
        <begin position="115"/>
        <end position="127"/>
    </location>
</feature>
<feature type="region of interest" description="Disordered" evidence="1">
    <location>
        <begin position="104"/>
        <end position="144"/>
    </location>
</feature>
<feature type="compositionally biased region" description="Basic and acidic residues" evidence="1">
    <location>
        <begin position="132"/>
        <end position="144"/>
    </location>
</feature>
<gene>
    <name evidence="2" type="ORF">ACFSDE_13440</name>
</gene>
<dbReference type="Proteomes" id="UP001597351">
    <property type="component" value="Unassembled WGS sequence"/>
</dbReference>
<organism evidence="2 3">
    <name type="scientific">Nocardioides aestuarii</name>
    <dbReference type="NCBI Taxonomy" id="252231"/>
    <lineage>
        <taxon>Bacteria</taxon>
        <taxon>Bacillati</taxon>
        <taxon>Actinomycetota</taxon>
        <taxon>Actinomycetes</taxon>
        <taxon>Propionibacteriales</taxon>
        <taxon>Nocardioidaceae</taxon>
        <taxon>Nocardioides</taxon>
    </lineage>
</organism>
<proteinExistence type="predicted"/>
<accession>A0ABW4TQS6</accession>
<dbReference type="EMBL" id="JBHUGD010000003">
    <property type="protein sequence ID" value="MFD1947798.1"/>
    <property type="molecule type" value="Genomic_DNA"/>
</dbReference>
<comment type="caution">
    <text evidence="2">The sequence shown here is derived from an EMBL/GenBank/DDBJ whole genome shotgun (WGS) entry which is preliminary data.</text>
</comment>
<evidence type="ECO:0000313" key="3">
    <source>
        <dbReference type="Proteomes" id="UP001597351"/>
    </source>
</evidence>